<dbReference type="InterPro" id="IPR001314">
    <property type="entry name" value="Peptidase_S1A"/>
</dbReference>
<dbReference type="RefSeq" id="WP_010351122.1">
    <property type="nucleotide sequence ID" value="NZ_BCML01000040.1"/>
</dbReference>
<dbReference type="InterPro" id="IPR009003">
    <property type="entry name" value="Peptidase_S1_PA"/>
</dbReference>
<keyword evidence="5" id="KW-1185">Reference proteome</keyword>
<dbReference type="InterPro" id="IPR051333">
    <property type="entry name" value="CLIP_Serine_Protease"/>
</dbReference>
<feature type="domain" description="Peptidase S1" evidence="2">
    <location>
        <begin position="51"/>
        <end position="268"/>
    </location>
</feature>
<accession>A0AAP6BKD8</accession>
<evidence type="ECO:0000259" key="2">
    <source>
        <dbReference type="PROSITE" id="PS50240"/>
    </source>
</evidence>
<dbReference type="Gene3D" id="2.40.10.10">
    <property type="entry name" value="Trypsin-like serine proteases"/>
    <property type="match status" value="1"/>
</dbReference>
<dbReference type="GO" id="GO:0006508">
    <property type="term" value="P:proteolysis"/>
    <property type="evidence" value="ECO:0007669"/>
    <property type="project" value="InterPro"/>
</dbReference>
<dbReference type="AlphaFoldDB" id="A0AAP6BKD8"/>
<comment type="caution">
    <text evidence="3">The sequence shown here is derived from an EMBL/GenBank/DDBJ whole genome shotgun (WGS) entry which is preliminary data.</text>
</comment>
<evidence type="ECO:0000313" key="6">
    <source>
        <dbReference type="Proteomes" id="UP001282288"/>
    </source>
</evidence>
<reference evidence="3 5" key="1">
    <citation type="journal article" date="2023" name="Microb. Genom.">
        <title>Mesoterricola silvestris gen. nov., sp. nov., Mesoterricola sediminis sp. nov., Geothrix oryzae sp. nov., Geothrix edaphica sp. nov., Geothrix rubra sp. nov., and Geothrix limicola sp. nov., six novel members of Acidobacteriota isolated from soils.</title>
        <authorList>
            <person name="Weisberg A.J."/>
            <person name="Pearce E."/>
            <person name="Kramer C.G."/>
            <person name="Chang J.H."/>
            <person name="Clarke C.R."/>
        </authorList>
    </citation>
    <scope>NUCLEOTIDE SEQUENCE</scope>
    <source>
        <strain evidence="4 5">NB05-1H</strain>
        <strain evidence="3">NRRL_B-16521</strain>
    </source>
</reference>
<protein>
    <submittedName>
        <fullName evidence="3">S1 family peptidase</fullName>
    </submittedName>
</protein>
<feature type="region of interest" description="Disordered" evidence="1">
    <location>
        <begin position="540"/>
        <end position="567"/>
    </location>
</feature>
<evidence type="ECO:0000313" key="3">
    <source>
        <dbReference type="EMBL" id="MDX2966386.1"/>
    </source>
</evidence>
<organism evidence="3 6">
    <name type="scientific">Streptomyces acidiscabies</name>
    <dbReference type="NCBI Taxonomy" id="42234"/>
    <lineage>
        <taxon>Bacteria</taxon>
        <taxon>Bacillati</taxon>
        <taxon>Actinomycetota</taxon>
        <taxon>Actinomycetes</taxon>
        <taxon>Kitasatosporales</taxon>
        <taxon>Streptomycetaceae</taxon>
        <taxon>Streptomyces</taxon>
    </lineage>
</organism>
<dbReference type="Proteomes" id="UP001282288">
    <property type="component" value="Unassembled WGS sequence"/>
</dbReference>
<dbReference type="EMBL" id="JARAWP010000012">
    <property type="protein sequence ID" value="MDX3020587.1"/>
    <property type="molecule type" value="Genomic_DNA"/>
</dbReference>
<evidence type="ECO:0000313" key="5">
    <source>
        <dbReference type="Proteomes" id="UP001272987"/>
    </source>
</evidence>
<dbReference type="GO" id="GO:0004252">
    <property type="term" value="F:serine-type endopeptidase activity"/>
    <property type="evidence" value="ECO:0007669"/>
    <property type="project" value="InterPro"/>
</dbReference>
<dbReference type="SUPFAM" id="SSF50494">
    <property type="entry name" value="Trypsin-like serine proteases"/>
    <property type="match status" value="1"/>
</dbReference>
<dbReference type="Pfam" id="PF00089">
    <property type="entry name" value="Trypsin"/>
    <property type="match status" value="1"/>
</dbReference>
<dbReference type="PANTHER" id="PTHR24260">
    <property type="match status" value="1"/>
</dbReference>
<dbReference type="PRINTS" id="PR00722">
    <property type="entry name" value="CHYMOTRYPSIN"/>
</dbReference>
<dbReference type="PANTHER" id="PTHR24260:SF136">
    <property type="entry name" value="GH08193P-RELATED"/>
    <property type="match status" value="1"/>
</dbReference>
<feature type="compositionally biased region" description="Low complexity" evidence="1">
    <location>
        <begin position="555"/>
        <end position="567"/>
    </location>
</feature>
<evidence type="ECO:0000256" key="1">
    <source>
        <dbReference type="SAM" id="MobiDB-lite"/>
    </source>
</evidence>
<dbReference type="Proteomes" id="UP001272987">
    <property type="component" value="Unassembled WGS sequence"/>
</dbReference>
<dbReference type="GeneID" id="69805254"/>
<dbReference type="InterPro" id="IPR001254">
    <property type="entry name" value="Trypsin_dom"/>
</dbReference>
<sequence length="567" mass="58922">MISRDLNPTGRSRRLRHPASDLYEGIRARVTVTAVTGALALSALAVPPAQALDGTTATGTSYAFTAKLAIGDTFRSCTGTLVNAQWILTASSCFAADPAAGFTVAAGAPKWKTTATVGRTDLTTTAGQVRDVVELVPHADRDLVLARLATPVRGVTPLRVGATAPTAGEQLKGTGYGRTKDTWVPGTLRSGTFTVNRADATELQIDGTPVCKGDTGAPVFREKDGLPELAAVTTASWQGGCLGVTETRTDALATRVDDLAAWVKQSTASTLTPWRLQMVTVADKDLFHTVRDSNWDWSAFGDVERAAGGIGDIAQASDAAVSGTNTVLALGADGVVYETKRNPNGTWVAFRSLAGELGALAGLKKISVTSTGSTLGLVAITGSRVHHAVRDASGTWSKWGDVTAAVGTLANPTDITVTKVGDTTHVGVIANSGKAYHTVRNTDGTWGTWGEITKISGSPATVRAMAFSGTSTADLQAVLVEPTGTVRHVARIADGTWTTFGTLTVLGTGPVTAIDATTVDNEFHTAIIRDGRITHTLRHTDGTWEPADTPPATPANPTSLALTGSWN</sequence>
<proteinExistence type="predicted"/>
<dbReference type="InterPro" id="IPR043504">
    <property type="entry name" value="Peptidase_S1_PA_chymotrypsin"/>
</dbReference>
<evidence type="ECO:0000313" key="4">
    <source>
        <dbReference type="EMBL" id="MDX3020587.1"/>
    </source>
</evidence>
<dbReference type="SUPFAM" id="SSF89372">
    <property type="entry name" value="Fucose-specific lectin"/>
    <property type="match status" value="1"/>
</dbReference>
<dbReference type="SMART" id="SM00020">
    <property type="entry name" value="Tryp_SPc"/>
    <property type="match status" value="1"/>
</dbReference>
<name>A0AAP6BKD8_9ACTN</name>
<gene>
    <name evidence="3" type="ORF">PV399_42775</name>
    <name evidence="4" type="ORF">PV666_22235</name>
</gene>
<dbReference type="PROSITE" id="PS50240">
    <property type="entry name" value="TRYPSIN_DOM"/>
    <property type="match status" value="1"/>
</dbReference>
<dbReference type="EMBL" id="JARAWC010000058">
    <property type="protein sequence ID" value="MDX2966386.1"/>
    <property type="molecule type" value="Genomic_DNA"/>
</dbReference>